<sequence>MSLLELVTCSQTLEQSQDRSSPRFCSGFQVERQLSMVLKSLQQPKCRRLQAKVSRRTFIFMLGANV</sequence>
<keyword evidence="2" id="KW-1185">Reference proteome</keyword>
<reference evidence="1" key="1">
    <citation type="journal article" date="2023" name="Science">
        <title>Genome structures resolve the early diversification of teleost fishes.</title>
        <authorList>
            <person name="Parey E."/>
            <person name="Louis A."/>
            <person name="Montfort J."/>
            <person name="Bouchez O."/>
            <person name="Roques C."/>
            <person name="Iampietro C."/>
            <person name="Lluch J."/>
            <person name="Castinel A."/>
            <person name="Donnadieu C."/>
            <person name="Desvignes T."/>
            <person name="Floi Bucao C."/>
            <person name="Jouanno E."/>
            <person name="Wen M."/>
            <person name="Mejri S."/>
            <person name="Dirks R."/>
            <person name="Jansen H."/>
            <person name="Henkel C."/>
            <person name="Chen W.J."/>
            <person name="Zahm M."/>
            <person name="Cabau C."/>
            <person name="Klopp C."/>
            <person name="Thompson A.W."/>
            <person name="Robinson-Rechavi M."/>
            <person name="Braasch I."/>
            <person name="Lecointre G."/>
            <person name="Bobe J."/>
            <person name="Postlethwait J.H."/>
            <person name="Berthelot C."/>
            <person name="Roest Crollius H."/>
            <person name="Guiguen Y."/>
        </authorList>
    </citation>
    <scope>NUCLEOTIDE SEQUENCE</scope>
    <source>
        <strain evidence="1">WJC10195</strain>
    </source>
</reference>
<organism evidence="1 2">
    <name type="scientific">Synaphobranchus kaupii</name>
    <name type="common">Kaup's arrowtooth eel</name>
    <dbReference type="NCBI Taxonomy" id="118154"/>
    <lineage>
        <taxon>Eukaryota</taxon>
        <taxon>Metazoa</taxon>
        <taxon>Chordata</taxon>
        <taxon>Craniata</taxon>
        <taxon>Vertebrata</taxon>
        <taxon>Euteleostomi</taxon>
        <taxon>Actinopterygii</taxon>
        <taxon>Neopterygii</taxon>
        <taxon>Teleostei</taxon>
        <taxon>Anguilliformes</taxon>
        <taxon>Synaphobranchidae</taxon>
        <taxon>Synaphobranchus</taxon>
    </lineage>
</organism>
<dbReference type="Proteomes" id="UP001152622">
    <property type="component" value="Chromosome 12"/>
</dbReference>
<name>A0A9Q1EW02_SYNKA</name>
<gene>
    <name evidence="1" type="ORF">SKAU_G00302810</name>
</gene>
<evidence type="ECO:0000313" key="1">
    <source>
        <dbReference type="EMBL" id="KAJ8346088.1"/>
    </source>
</evidence>
<accession>A0A9Q1EW02</accession>
<proteinExistence type="predicted"/>
<comment type="caution">
    <text evidence="1">The sequence shown here is derived from an EMBL/GenBank/DDBJ whole genome shotgun (WGS) entry which is preliminary data.</text>
</comment>
<evidence type="ECO:0000313" key="2">
    <source>
        <dbReference type="Proteomes" id="UP001152622"/>
    </source>
</evidence>
<protein>
    <submittedName>
        <fullName evidence="1">Uncharacterized protein</fullName>
    </submittedName>
</protein>
<dbReference type="AlphaFoldDB" id="A0A9Q1EW02"/>
<dbReference type="EMBL" id="JAINUF010000012">
    <property type="protein sequence ID" value="KAJ8346088.1"/>
    <property type="molecule type" value="Genomic_DNA"/>
</dbReference>